<reference evidence="3 4" key="1">
    <citation type="submission" date="2017-09" db="EMBL/GenBank/DDBJ databases">
        <title>Depth-based differentiation of microbial function through sediment-hosted aquifers and enrichment of novel symbionts in the deep terrestrial subsurface.</title>
        <authorList>
            <person name="Probst A.J."/>
            <person name="Ladd B."/>
            <person name="Jarett J.K."/>
            <person name="Geller-Mcgrath D.E."/>
            <person name="Sieber C.M."/>
            <person name="Emerson J.B."/>
            <person name="Anantharaman K."/>
            <person name="Thomas B.C."/>
            <person name="Malmstrom R."/>
            <person name="Stieglmeier M."/>
            <person name="Klingl A."/>
            <person name="Woyke T."/>
            <person name="Ryan C.M."/>
            <person name="Banfield J.F."/>
        </authorList>
    </citation>
    <scope>NUCLEOTIDE SEQUENCE [LARGE SCALE GENOMIC DNA]</scope>
    <source>
        <strain evidence="3">CG23_combo_of_CG06-09_8_20_14_all_49_15</strain>
    </source>
</reference>
<dbReference type="InterPro" id="IPR029044">
    <property type="entry name" value="Nucleotide-diphossugar_trans"/>
</dbReference>
<dbReference type="PANTHER" id="PTHR48090:SF7">
    <property type="entry name" value="RFBJ PROTEIN"/>
    <property type="match status" value="1"/>
</dbReference>
<dbReference type="PANTHER" id="PTHR48090">
    <property type="entry name" value="UNDECAPRENYL-PHOSPHATE 4-DEOXY-4-FORMAMIDO-L-ARABINOSE TRANSFERASE-RELATED"/>
    <property type="match status" value="1"/>
</dbReference>
<sequence>MEEQQIKYSVIIPVYNEEKAITDTINKCQQVMAGLDSQYEIIVVDDGSSDGTNTILKKMSGLKFIENPYNLGYGASLKKGIRVARGEWIIITDADGTYPLDKITELISYVPRYDMVVGARETKNDFALRKPAKWLLVQLAGWLAGRKIPDLNSGLRIFRKSIALEFFYLFPSGFSFTTTITLACLTHDYTIKYVDIPYYKRIGSSGIRPRHFFDFMGLIFKILLYFRPVRMLSPLALAALSIGLARLIRDIVVVGYIGSLSLIFIFASFLIFILAFMAEAIIKTRKI</sequence>
<keyword evidence="3" id="KW-0808">Transferase</keyword>
<feature type="domain" description="Glycosyltransferase 2-like" evidence="2">
    <location>
        <begin position="9"/>
        <end position="133"/>
    </location>
</feature>
<dbReference type="Pfam" id="PF00535">
    <property type="entry name" value="Glycos_transf_2"/>
    <property type="match status" value="1"/>
</dbReference>
<dbReference type="Gene3D" id="3.90.550.10">
    <property type="entry name" value="Spore Coat Polysaccharide Biosynthesis Protein SpsA, Chain A"/>
    <property type="match status" value="1"/>
</dbReference>
<dbReference type="EMBL" id="PCSD01000001">
    <property type="protein sequence ID" value="PIP34240.1"/>
    <property type="molecule type" value="Genomic_DNA"/>
</dbReference>
<feature type="transmembrane region" description="Helical" evidence="1">
    <location>
        <begin position="263"/>
        <end position="282"/>
    </location>
</feature>
<dbReference type="InterPro" id="IPR050256">
    <property type="entry name" value="Glycosyltransferase_2"/>
</dbReference>
<keyword evidence="1" id="KW-1133">Transmembrane helix</keyword>
<accession>A0A2G9ZNU5</accession>
<dbReference type="Proteomes" id="UP000230729">
    <property type="component" value="Unassembled WGS sequence"/>
</dbReference>
<organism evidence="3 4">
    <name type="scientific">Candidatus Falkowbacteria bacterium CG23_combo_of_CG06-09_8_20_14_all_49_15</name>
    <dbReference type="NCBI Taxonomy" id="1974572"/>
    <lineage>
        <taxon>Bacteria</taxon>
        <taxon>Candidatus Falkowiibacteriota</taxon>
    </lineage>
</organism>
<keyword evidence="1" id="KW-0472">Membrane</keyword>
<evidence type="ECO:0000313" key="3">
    <source>
        <dbReference type="EMBL" id="PIP34240.1"/>
    </source>
</evidence>
<evidence type="ECO:0000313" key="4">
    <source>
        <dbReference type="Proteomes" id="UP000230729"/>
    </source>
</evidence>
<dbReference type="AlphaFoldDB" id="A0A2G9ZNU5"/>
<dbReference type="GO" id="GO:0016740">
    <property type="term" value="F:transferase activity"/>
    <property type="evidence" value="ECO:0007669"/>
    <property type="project" value="UniProtKB-KW"/>
</dbReference>
<name>A0A2G9ZNU5_9BACT</name>
<gene>
    <name evidence="3" type="ORF">COX22_00055</name>
</gene>
<dbReference type="CDD" id="cd04179">
    <property type="entry name" value="DPM_DPG-synthase_like"/>
    <property type="match status" value="1"/>
</dbReference>
<comment type="caution">
    <text evidence="3">The sequence shown here is derived from an EMBL/GenBank/DDBJ whole genome shotgun (WGS) entry which is preliminary data.</text>
</comment>
<dbReference type="InterPro" id="IPR001173">
    <property type="entry name" value="Glyco_trans_2-like"/>
</dbReference>
<evidence type="ECO:0000259" key="2">
    <source>
        <dbReference type="Pfam" id="PF00535"/>
    </source>
</evidence>
<proteinExistence type="predicted"/>
<dbReference type="SUPFAM" id="SSF53448">
    <property type="entry name" value="Nucleotide-diphospho-sugar transferases"/>
    <property type="match status" value="1"/>
</dbReference>
<protein>
    <submittedName>
        <fullName evidence="3">Glycosyl transferase family 2</fullName>
    </submittedName>
</protein>
<feature type="transmembrane region" description="Helical" evidence="1">
    <location>
        <begin position="166"/>
        <end position="191"/>
    </location>
</feature>
<keyword evidence="1" id="KW-0812">Transmembrane</keyword>
<evidence type="ECO:0000256" key="1">
    <source>
        <dbReference type="SAM" id="Phobius"/>
    </source>
</evidence>